<proteinExistence type="inferred from homology"/>
<dbReference type="GO" id="GO:0042742">
    <property type="term" value="P:defense response to bacterium"/>
    <property type="evidence" value="ECO:0007669"/>
    <property type="project" value="UniProtKB-ARBA"/>
</dbReference>
<evidence type="ECO:0000313" key="13">
    <source>
        <dbReference type="Proteomes" id="UP001608902"/>
    </source>
</evidence>
<keyword evidence="5" id="KW-0597">Phosphoprotein</keyword>
<keyword evidence="13" id="KW-1185">Reference proteome</keyword>
<dbReference type="FunFam" id="1.10.510.10:FF:000063">
    <property type="entry name" value="Mitogen-activated protein kinase 14"/>
    <property type="match status" value="1"/>
</dbReference>
<dbReference type="SUPFAM" id="SSF56112">
    <property type="entry name" value="Protein kinase-like (PK-like)"/>
    <property type="match status" value="1"/>
</dbReference>
<keyword evidence="6" id="KW-0808">Transferase</keyword>
<dbReference type="FunFam" id="3.30.200.20:FF:000769">
    <property type="entry name" value="Mitogen-activated protein kinase 14"/>
    <property type="match status" value="1"/>
</dbReference>
<accession>A0ABD6EJG4</accession>
<evidence type="ECO:0000256" key="2">
    <source>
        <dbReference type="ARBA" id="ARBA00008832"/>
    </source>
</evidence>
<evidence type="ECO:0000313" key="12">
    <source>
        <dbReference type="EMBL" id="MFH4979896.1"/>
    </source>
</evidence>
<feature type="binding site" evidence="10">
    <location>
        <position position="57"/>
    </location>
    <ligand>
        <name>ATP</name>
        <dbReference type="ChEBI" id="CHEBI:30616"/>
    </ligand>
</feature>
<evidence type="ECO:0000256" key="9">
    <source>
        <dbReference type="ARBA" id="ARBA00022840"/>
    </source>
</evidence>
<comment type="cofactor">
    <cofactor evidence="1">
        <name>Mg(2+)</name>
        <dbReference type="ChEBI" id="CHEBI:18420"/>
    </cofactor>
</comment>
<comment type="caution">
    <text evidence="12">The sequence shown here is derived from an EMBL/GenBank/DDBJ whole genome shotgun (WGS) entry which is preliminary data.</text>
</comment>
<dbReference type="Gene3D" id="1.10.510.10">
    <property type="entry name" value="Transferase(Phosphotransferase) domain 1"/>
    <property type="match status" value="1"/>
</dbReference>
<dbReference type="CDD" id="cd07851">
    <property type="entry name" value="STKc_p38"/>
    <property type="match status" value="1"/>
</dbReference>
<evidence type="ECO:0000259" key="11">
    <source>
        <dbReference type="PROSITE" id="PS50011"/>
    </source>
</evidence>
<dbReference type="GO" id="GO:0006955">
    <property type="term" value="P:immune response"/>
    <property type="evidence" value="ECO:0007669"/>
    <property type="project" value="UniProtKB-ARBA"/>
</dbReference>
<dbReference type="InterPro" id="IPR017441">
    <property type="entry name" value="Protein_kinase_ATP_BS"/>
</dbReference>
<evidence type="ECO:0000256" key="10">
    <source>
        <dbReference type="PROSITE-ProRule" id="PRU10141"/>
    </source>
</evidence>
<gene>
    <name evidence="12" type="ORF">AB6A40_006605</name>
</gene>
<dbReference type="InterPro" id="IPR050117">
    <property type="entry name" value="MAPK"/>
</dbReference>
<dbReference type="InterPro" id="IPR000719">
    <property type="entry name" value="Prot_kinase_dom"/>
</dbReference>
<dbReference type="SMART" id="SM00220">
    <property type="entry name" value="S_TKc"/>
    <property type="match status" value="1"/>
</dbReference>
<dbReference type="PRINTS" id="PR01773">
    <property type="entry name" value="P38MAPKINASE"/>
</dbReference>
<evidence type="ECO:0000256" key="5">
    <source>
        <dbReference type="ARBA" id="ARBA00022553"/>
    </source>
</evidence>
<dbReference type="Gene3D" id="3.30.200.20">
    <property type="entry name" value="Phosphorylase Kinase, domain 1"/>
    <property type="match status" value="1"/>
</dbReference>
<dbReference type="InterPro" id="IPR011009">
    <property type="entry name" value="Kinase-like_dom_sf"/>
</dbReference>
<dbReference type="EC" id="2.7.11.24" evidence="3"/>
<feature type="domain" description="Protein kinase" evidence="11">
    <location>
        <begin position="27"/>
        <end position="311"/>
    </location>
</feature>
<keyword evidence="8" id="KW-0418">Kinase</keyword>
<dbReference type="GO" id="GO:0005524">
    <property type="term" value="F:ATP binding"/>
    <property type="evidence" value="ECO:0007669"/>
    <property type="project" value="UniProtKB-UniRule"/>
</dbReference>
<reference evidence="12 13" key="1">
    <citation type="submission" date="2024-08" db="EMBL/GenBank/DDBJ databases">
        <title>Gnathostoma spinigerum genome.</title>
        <authorList>
            <person name="Gonzalez-Bertolin B."/>
            <person name="Monzon S."/>
            <person name="Zaballos A."/>
            <person name="Jimenez P."/>
            <person name="Dekumyoy P."/>
            <person name="Varona S."/>
            <person name="Cuesta I."/>
            <person name="Sumanam S."/>
            <person name="Adisakwattana P."/>
            <person name="Gasser R.B."/>
            <person name="Hernandez-Gonzalez A."/>
            <person name="Young N.D."/>
            <person name="Perteguer M.J."/>
        </authorList>
    </citation>
    <scope>NUCLEOTIDE SEQUENCE [LARGE SCALE GENOMIC DNA]</scope>
    <source>
        <strain evidence="12">AL3</strain>
        <tissue evidence="12">Liver</tissue>
    </source>
</reference>
<comment type="similarity">
    <text evidence="2">Belongs to the protein kinase superfamily. CMGC Ser/Thr protein kinase family. MAP kinase subfamily.</text>
</comment>
<dbReference type="PROSITE" id="PS00107">
    <property type="entry name" value="PROTEIN_KINASE_ATP"/>
    <property type="match status" value="1"/>
</dbReference>
<dbReference type="GO" id="GO:0080135">
    <property type="term" value="P:regulation of cellular response to stress"/>
    <property type="evidence" value="ECO:0007669"/>
    <property type="project" value="UniProtKB-ARBA"/>
</dbReference>
<evidence type="ECO:0000256" key="3">
    <source>
        <dbReference type="ARBA" id="ARBA00012411"/>
    </source>
</evidence>
<keyword evidence="9 10" id="KW-0067">ATP-binding</keyword>
<dbReference type="GO" id="GO:0004707">
    <property type="term" value="F:MAP kinase activity"/>
    <property type="evidence" value="ECO:0007669"/>
    <property type="project" value="UniProtKB-EC"/>
</dbReference>
<dbReference type="InterPro" id="IPR003527">
    <property type="entry name" value="MAP_kinase_CS"/>
</dbReference>
<evidence type="ECO:0000256" key="8">
    <source>
        <dbReference type="ARBA" id="ARBA00022777"/>
    </source>
</evidence>
<protein>
    <recommendedName>
        <fullName evidence="3">mitogen-activated protein kinase</fullName>
        <ecNumber evidence="3">2.7.11.24</ecNumber>
    </recommendedName>
</protein>
<dbReference type="Proteomes" id="UP001608902">
    <property type="component" value="Unassembled WGS sequence"/>
</dbReference>
<dbReference type="PANTHER" id="PTHR24055">
    <property type="entry name" value="MITOGEN-ACTIVATED PROTEIN KINASE"/>
    <property type="match status" value="1"/>
</dbReference>
<dbReference type="GO" id="GO:0000302">
    <property type="term" value="P:response to reactive oxygen species"/>
    <property type="evidence" value="ECO:0007669"/>
    <property type="project" value="UniProtKB-ARBA"/>
</dbReference>
<dbReference type="PROSITE" id="PS01351">
    <property type="entry name" value="MAPK"/>
    <property type="match status" value="1"/>
</dbReference>
<dbReference type="PROSITE" id="PS50011">
    <property type="entry name" value="PROTEIN_KINASE_DOM"/>
    <property type="match status" value="1"/>
</dbReference>
<name>A0ABD6EJG4_9BILA</name>
<dbReference type="AlphaFoldDB" id="A0ABD6EJG4"/>
<dbReference type="InterPro" id="IPR008352">
    <property type="entry name" value="MAPK_HOG-like"/>
</dbReference>
<dbReference type="EMBL" id="JBGFUD010004779">
    <property type="protein sequence ID" value="MFH4979896.1"/>
    <property type="molecule type" value="Genomic_DNA"/>
</dbReference>
<evidence type="ECO:0000256" key="4">
    <source>
        <dbReference type="ARBA" id="ARBA00022527"/>
    </source>
</evidence>
<dbReference type="GO" id="GO:0005737">
    <property type="term" value="C:cytoplasm"/>
    <property type="evidence" value="ECO:0007669"/>
    <property type="project" value="UniProtKB-ARBA"/>
</dbReference>
<dbReference type="GO" id="GO:0071248">
    <property type="term" value="P:cellular response to metal ion"/>
    <property type="evidence" value="ECO:0007669"/>
    <property type="project" value="UniProtKB-ARBA"/>
</dbReference>
<evidence type="ECO:0000256" key="6">
    <source>
        <dbReference type="ARBA" id="ARBA00022679"/>
    </source>
</evidence>
<dbReference type="GO" id="GO:0050832">
    <property type="term" value="P:defense response to fungus"/>
    <property type="evidence" value="ECO:0007669"/>
    <property type="project" value="UniProtKB-ARBA"/>
</dbReference>
<evidence type="ECO:0000256" key="1">
    <source>
        <dbReference type="ARBA" id="ARBA00001946"/>
    </source>
</evidence>
<sequence>MEENPNIKPGYYSVELNKTVWIVPEYYQNLTTVGTGAYGTVCAADCRLTGEKVAIKKFSRPFQSPIHAKRTHREIKLLRSMNHENVIDMLDVFTPDKDAASMQDVYFVSMLMGADLSNILKIQRLSDDHVQFLVYQILRGLKYIHSAGLIHRDLKPSNIAVNEDCELKILDFGLARQTDDEMTGYVATRWYRAPEIMLNWMHYSQTVDIWSVGCIMAELITGRTLFPGADHLDQLTRIMNVVGTPNEEFLSKIQSEEARNYIRNLPKTPKKDFRLLFPTASAAAIDLLEKTLDPDPDYRPTASEAMEHAYLAQYHDPTDEPISPPLDIDVDGDYSIEQWKVMIWNEIEDFAKQRAKKLAVRHNQIELEEDMATSNERAG</sequence>
<keyword evidence="7 10" id="KW-0547">Nucleotide-binding</keyword>
<dbReference type="GO" id="GO:0009408">
    <property type="term" value="P:response to heat"/>
    <property type="evidence" value="ECO:0007669"/>
    <property type="project" value="UniProtKB-ARBA"/>
</dbReference>
<evidence type="ECO:0000256" key="7">
    <source>
        <dbReference type="ARBA" id="ARBA00022741"/>
    </source>
</evidence>
<dbReference type="GO" id="GO:0006970">
    <property type="term" value="P:response to osmotic stress"/>
    <property type="evidence" value="ECO:0007669"/>
    <property type="project" value="UniProtKB-ARBA"/>
</dbReference>
<keyword evidence="4" id="KW-0723">Serine/threonine-protein kinase</keyword>
<organism evidence="12 13">
    <name type="scientific">Gnathostoma spinigerum</name>
    <dbReference type="NCBI Taxonomy" id="75299"/>
    <lineage>
        <taxon>Eukaryota</taxon>
        <taxon>Metazoa</taxon>
        <taxon>Ecdysozoa</taxon>
        <taxon>Nematoda</taxon>
        <taxon>Chromadorea</taxon>
        <taxon>Rhabditida</taxon>
        <taxon>Spirurina</taxon>
        <taxon>Gnathostomatomorpha</taxon>
        <taxon>Gnathostomatoidea</taxon>
        <taxon>Gnathostomatidae</taxon>
        <taxon>Gnathostoma</taxon>
    </lineage>
</organism>
<dbReference type="Pfam" id="PF00069">
    <property type="entry name" value="Pkinase"/>
    <property type="match status" value="1"/>
</dbReference>